<accession>A0A162V4B2</accession>
<dbReference type="AlphaFoldDB" id="A0A162V4B2"/>
<dbReference type="InParanoid" id="A0A162V4B2"/>
<reference evidence="2" key="1">
    <citation type="submission" date="2015-06" db="EMBL/GenBank/DDBJ databases">
        <title>Expansion of signal transduction pathways in fungi by whole-genome duplication.</title>
        <authorList>
            <consortium name="DOE Joint Genome Institute"/>
            <person name="Corrochano L.M."/>
            <person name="Kuo A."/>
            <person name="Marcet-Houben M."/>
            <person name="Polaino S."/>
            <person name="Salamov A."/>
            <person name="Villalobos J.M."/>
            <person name="Alvarez M.I."/>
            <person name="Avalos J."/>
            <person name="Benito E.P."/>
            <person name="Benoit I."/>
            <person name="Burger G."/>
            <person name="Camino L.P."/>
            <person name="Canovas D."/>
            <person name="Cerda-Olmedo E."/>
            <person name="Cheng J.-F."/>
            <person name="Dominguez A."/>
            <person name="Elias M."/>
            <person name="Eslava A.P."/>
            <person name="Glaser F."/>
            <person name="Grimwood J."/>
            <person name="Gutierrez G."/>
            <person name="Heitman J."/>
            <person name="Henrissat B."/>
            <person name="Iturriaga E.A."/>
            <person name="Lang B.F."/>
            <person name="Lavin J.L."/>
            <person name="Lee S."/>
            <person name="Li W."/>
            <person name="Lindquist E."/>
            <person name="Lopez-Garcia S."/>
            <person name="Luque E.M."/>
            <person name="Marcos A.T."/>
            <person name="Martin J."/>
            <person name="McCluskey K."/>
            <person name="Medina H.R."/>
            <person name="Miralles-Duran A."/>
            <person name="Miyazaki A."/>
            <person name="Munoz-Torres E."/>
            <person name="Oguiza J.A."/>
            <person name="Ohm R."/>
            <person name="Olmedo M."/>
            <person name="Orejas M."/>
            <person name="Ortiz-Castellanos L."/>
            <person name="Pisabarro A.G."/>
            <person name="Rodriguez-Romero J."/>
            <person name="Ruiz-Herrera J."/>
            <person name="Ruiz-Vazquez R."/>
            <person name="Sanz C."/>
            <person name="Schackwitz W."/>
            <person name="Schmutz J."/>
            <person name="Shahriari M."/>
            <person name="Shelest E."/>
            <person name="Silva-Franco F."/>
            <person name="Soanes D."/>
            <person name="Syed K."/>
            <person name="Tagua V.G."/>
            <person name="Talbot N.J."/>
            <person name="Thon M."/>
            <person name="De vries R.P."/>
            <person name="Wiebenga A."/>
            <person name="Yadav J.S."/>
            <person name="Braun E.L."/>
            <person name="Baker S."/>
            <person name="Garre V."/>
            <person name="Horwitz B."/>
            <person name="Torres-Martinez S."/>
            <person name="Idnurm A."/>
            <person name="Herrera-Estrella A."/>
            <person name="Gabaldon T."/>
            <person name="Grigoriev I.V."/>
        </authorList>
    </citation>
    <scope>NUCLEOTIDE SEQUENCE [LARGE SCALE GENOMIC DNA]</scope>
    <source>
        <strain evidence="2">NRRL 1555(-)</strain>
    </source>
</reference>
<gene>
    <name evidence="1" type="ORF">PHYBLDRAFT_58888</name>
</gene>
<dbReference type="VEuPathDB" id="FungiDB:PHYBLDRAFT_58888"/>
<evidence type="ECO:0000313" key="2">
    <source>
        <dbReference type="Proteomes" id="UP000077315"/>
    </source>
</evidence>
<protein>
    <submittedName>
        <fullName evidence="1">Uncharacterized protein</fullName>
    </submittedName>
</protein>
<organism evidence="1 2">
    <name type="scientific">Phycomyces blakesleeanus (strain ATCC 8743b / DSM 1359 / FGSC 10004 / NBRC 33097 / NRRL 1555)</name>
    <dbReference type="NCBI Taxonomy" id="763407"/>
    <lineage>
        <taxon>Eukaryota</taxon>
        <taxon>Fungi</taxon>
        <taxon>Fungi incertae sedis</taxon>
        <taxon>Mucoromycota</taxon>
        <taxon>Mucoromycotina</taxon>
        <taxon>Mucoromycetes</taxon>
        <taxon>Mucorales</taxon>
        <taxon>Phycomycetaceae</taxon>
        <taxon>Phycomyces</taxon>
    </lineage>
</organism>
<proteinExistence type="predicted"/>
<keyword evidence="2" id="KW-1185">Reference proteome</keyword>
<name>A0A162V4B2_PHYB8</name>
<dbReference type="Proteomes" id="UP000077315">
    <property type="component" value="Unassembled WGS sequence"/>
</dbReference>
<sequence>MLLIESDTKDMVSLENVSGAYYKSCSHKYECRIYVHPGDFGAAYMSLIVGMSLSTVEYFIKIVDKSKHSELIKGFKRVRYIEGKTESHTINIIVSCPKRLEFGACIAANKPN</sequence>
<dbReference type="EMBL" id="KV440972">
    <property type="protein sequence ID" value="OAD79843.1"/>
    <property type="molecule type" value="Genomic_DNA"/>
</dbReference>
<dbReference type="GeneID" id="29001306"/>
<dbReference type="RefSeq" id="XP_018297883.1">
    <property type="nucleotide sequence ID" value="XM_018440400.1"/>
</dbReference>
<evidence type="ECO:0000313" key="1">
    <source>
        <dbReference type="EMBL" id="OAD79843.1"/>
    </source>
</evidence>